<comment type="function">
    <text evidence="1">Component of the MITRAC (mitochondrial translation regulation assembly intermediate of cytochrome c oxidase complex) complex, that regulates cytochrome c oxidase assembly.</text>
</comment>
<dbReference type="Pfam" id="PF02104">
    <property type="entry name" value="SURF1"/>
    <property type="match status" value="1"/>
</dbReference>
<dbReference type="Proteomes" id="UP001214576">
    <property type="component" value="Unassembled WGS sequence"/>
</dbReference>
<protein>
    <recommendedName>
        <fullName evidence="1">SURF1-like protein</fullName>
    </recommendedName>
</protein>
<name>A0AAD4Y583_OVIAM</name>
<evidence type="ECO:0000256" key="2">
    <source>
        <dbReference type="SAM" id="MobiDB-lite"/>
    </source>
</evidence>
<accession>A0AAD4Y583</accession>
<evidence type="ECO:0000256" key="1">
    <source>
        <dbReference type="RuleBase" id="RU363076"/>
    </source>
</evidence>
<comment type="caution">
    <text evidence="3">The sequence shown here is derived from an EMBL/GenBank/DDBJ whole genome shotgun (WGS) entry which is preliminary data.</text>
</comment>
<feature type="compositionally biased region" description="Polar residues" evidence="2">
    <location>
        <begin position="14"/>
        <end position="27"/>
    </location>
</feature>
<evidence type="ECO:0000313" key="3">
    <source>
        <dbReference type="EMBL" id="KAI4538180.1"/>
    </source>
</evidence>
<keyword evidence="1" id="KW-0999">Mitochondrion inner membrane</keyword>
<dbReference type="GO" id="GO:0005743">
    <property type="term" value="C:mitochondrial inner membrane"/>
    <property type="evidence" value="ECO:0007669"/>
    <property type="project" value="UniProtKB-SubCell"/>
</dbReference>
<comment type="subcellular location">
    <subcellularLocation>
        <location evidence="1">Mitochondrion inner membrane</location>
        <topology evidence="1">Multi-pass membrane protein</topology>
    </subcellularLocation>
</comment>
<dbReference type="EMBL" id="JAKZEL010000013">
    <property type="protein sequence ID" value="KAI4538180.1"/>
    <property type="molecule type" value="Genomic_DNA"/>
</dbReference>
<organism evidence="3 4">
    <name type="scientific">Ovis ammon polii</name>
    <dbReference type="NCBI Taxonomy" id="230172"/>
    <lineage>
        <taxon>Eukaryota</taxon>
        <taxon>Metazoa</taxon>
        <taxon>Chordata</taxon>
        <taxon>Craniata</taxon>
        <taxon>Vertebrata</taxon>
        <taxon>Euteleostomi</taxon>
        <taxon>Mammalia</taxon>
        <taxon>Eutheria</taxon>
        <taxon>Laurasiatheria</taxon>
        <taxon>Artiodactyla</taxon>
        <taxon>Ruminantia</taxon>
        <taxon>Pecora</taxon>
        <taxon>Bovidae</taxon>
        <taxon>Caprinae</taxon>
        <taxon>Ovis</taxon>
    </lineage>
</organism>
<dbReference type="InterPro" id="IPR002994">
    <property type="entry name" value="Surf1/Shy1"/>
</dbReference>
<proteinExistence type="inferred from homology"/>
<keyword evidence="1" id="KW-0496">Mitochondrion</keyword>
<keyword evidence="1" id="KW-0472">Membrane</keyword>
<sequence>MRSLSERTALSLGKDTNTCHEQGQSSDLYPGPEVMEQLLNPPPPLVVIGITWPGFSRSTRTAEAQFLGMLLEKIYFQQVTAHSGTEPIFIDADFKSTVPGGPIGGQTRVTLRNKHLQYIIARYGLCGHIIPLVQEVPKSDSCKSVPGKSDLEVTGCLVIPLMELFS</sequence>
<keyword evidence="4" id="KW-1185">Reference proteome</keyword>
<reference evidence="3" key="1">
    <citation type="submission" date="2022-03" db="EMBL/GenBank/DDBJ databases">
        <title>Genomic analyses of argali, domestic sheep and their hybrids provide insights into chromosomal evolution, heterosis and genetic basis of agronomic traits.</title>
        <authorList>
            <person name="Li M."/>
        </authorList>
    </citation>
    <scope>NUCLEOTIDE SEQUENCE</scope>
    <source>
        <strain evidence="3">CAU-MHL-2022a</strain>
        <tissue evidence="3">Skin</tissue>
    </source>
</reference>
<feature type="region of interest" description="Disordered" evidence="2">
    <location>
        <begin position="1"/>
        <end position="34"/>
    </location>
</feature>
<dbReference type="AlphaFoldDB" id="A0AAD4Y583"/>
<evidence type="ECO:0000313" key="4">
    <source>
        <dbReference type="Proteomes" id="UP001214576"/>
    </source>
</evidence>
<comment type="similarity">
    <text evidence="1">Belongs to the SURF1 family.</text>
</comment>
<gene>
    <name evidence="3" type="ORF">MG293_011583</name>
</gene>